<evidence type="ECO:0000256" key="6">
    <source>
        <dbReference type="ARBA" id="ARBA00023136"/>
    </source>
</evidence>
<evidence type="ECO:0000313" key="12">
    <source>
        <dbReference type="EMBL" id="KAG5418787.1"/>
    </source>
</evidence>
<dbReference type="Proteomes" id="UP000669133">
    <property type="component" value="Unassembled WGS sequence"/>
</dbReference>
<comment type="subcellular location">
    <subcellularLocation>
        <location evidence="1">Membrane</location>
        <topology evidence="1">Multi-pass membrane protein</topology>
    </subcellularLocation>
</comment>
<evidence type="ECO:0000256" key="8">
    <source>
        <dbReference type="RuleBase" id="RU003857"/>
    </source>
</evidence>
<evidence type="ECO:0000259" key="11">
    <source>
        <dbReference type="Pfam" id="PF07885"/>
    </source>
</evidence>
<evidence type="ECO:0000256" key="5">
    <source>
        <dbReference type="ARBA" id="ARBA00023065"/>
    </source>
</evidence>
<feature type="transmembrane region" description="Helical" evidence="10">
    <location>
        <begin position="318"/>
        <end position="342"/>
    </location>
</feature>
<dbReference type="InterPro" id="IPR013099">
    <property type="entry name" value="K_chnl_dom"/>
</dbReference>
<dbReference type="AlphaFoldDB" id="A0A8H7ZHK9"/>
<dbReference type="Pfam" id="PF07885">
    <property type="entry name" value="Ion_trans_2"/>
    <property type="match status" value="2"/>
</dbReference>
<feature type="transmembrane region" description="Helical" evidence="10">
    <location>
        <begin position="293"/>
        <end position="311"/>
    </location>
</feature>
<keyword evidence="5 8" id="KW-0406">Ion transport</keyword>
<comment type="caution">
    <text evidence="12">The sequence shown here is derived from an EMBL/GenBank/DDBJ whole genome shotgun (WGS) entry which is preliminary data.</text>
</comment>
<keyword evidence="3 8" id="KW-0812">Transmembrane</keyword>
<keyword evidence="13" id="KW-1185">Reference proteome</keyword>
<dbReference type="InterPro" id="IPR003280">
    <property type="entry name" value="2pore_dom_K_chnl"/>
</dbReference>
<reference evidence="12 13" key="1">
    <citation type="submission" date="2020-12" db="EMBL/GenBank/DDBJ databases">
        <title>Effect of drift, selection, and recombination on the evolution of hybrid genomes in Candida yeast pathogens.</title>
        <authorList>
            <person name="Mixao V."/>
            <person name="Ksiezopolska E."/>
            <person name="Saus E."/>
            <person name="Boekhout T."/>
            <person name="Gacser A."/>
            <person name="Gabaldon T."/>
        </authorList>
    </citation>
    <scope>NUCLEOTIDE SEQUENCE [LARGE SCALE GENOMIC DNA]</scope>
    <source>
        <strain evidence="12 13">BP57</strain>
    </source>
</reference>
<comment type="similarity">
    <text evidence="8">Belongs to the two pore domain potassium channel (TC 1.A.1.8) family.</text>
</comment>
<keyword evidence="2 8" id="KW-0813">Transport</keyword>
<evidence type="ECO:0000313" key="13">
    <source>
        <dbReference type="Proteomes" id="UP000669133"/>
    </source>
</evidence>
<dbReference type="EMBL" id="JAEOAQ010000004">
    <property type="protein sequence ID" value="KAG5418787.1"/>
    <property type="molecule type" value="Genomic_DNA"/>
</dbReference>
<sequence>MFKLSRASSSTSFMDAMKKASTSIRPKPLNDKRAIESIQRYEDILTPILVDTYVRPKDDDDDNKNNSTQARRRITPVAIKRSLNMPLESIINLYVRPGEPHFVLWFFISSYFPLTAACVGPLSNMISIIALIEHWRVDTETGYLHPDPKKVVILNAMSLALGLIGNISLLMNFSRSVKYLITQCISIFSWFCACMFLVAGILITNYQTLDEYPNIARSEGFYFACFTAAYYFICMLILLVNFVGYRLNKYPPTFNLDQKQRTLMVYTILFSTWSIVGAVSLEHLIKEISFGSALYYCIVSILTIGLGDIIPKSSGAKVVVLIFSLVGVLLMGLIVATLRSVIISSAAPAVFWNDTEIKRRKYIDKLIQEKRTLTPEEAFRKIRHIRNQVTTARANIGLAMTVFIFLVFWLLGGMIFHFIEGWSYFNSIYFCFLCLLTIGYGDYAPKTGLGRVFFVSWAISAVPLMTILVSNVGDELYDVSNRMSDWFSKWLFQPDNAYEMKKAVKKEIREERADDVTINSTLLAEELLNEFDSTLNEYGDDGSTTSLKFEDELEREISDLGGSESSREISAATDEETRQALKLREVERKISERALRHLKVLKSLQKLKPLISDCEANPMKKYTHKQWHEFFEILELDELPEEVKETTDIDGFWMGDYSPLRLPLKEPNFMVLKVYNKIEETVARLVDEEIDDLKMMNNQEGEDMGPPAASDRKVQFQE</sequence>
<dbReference type="GO" id="GO:0030322">
    <property type="term" value="P:stabilization of membrane potential"/>
    <property type="evidence" value="ECO:0007669"/>
    <property type="project" value="TreeGrafter"/>
</dbReference>
<protein>
    <submittedName>
        <fullName evidence="12">TOK1</fullName>
    </submittedName>
</protein>
<dbReference type="GO" id="GO:0005886">
    <property type="term" value="C:plasma membrane"/>
    <property type="evidence" value="ECO:0007669"/>
    <property type="project" value="TreeGrafter"/>
</dbReference>
<keyword evidence="4 10" id="KW-1133">Transmembrane helix</keyword>
<dbReference type="Gene3D" id="1.10.287.70">
    <property type="match status" value="2"/>
</dbReference>
<feature type="region of interest" description="Disordered" evidence="9">
    <location>
        <begin position="697"/>
        <end position="718"/>
    </location>
</feature>
<feature type="transmembrane region" description="Helical" evidence="10">
    <location>
        <begin position="423"/>
        <end position="440"/>
    </location>
</feature>
<evidence type="ECO:0000256" key="7">
    <source>
        <dbReference type="ARBA" id="ARBA00023303"/>
    </source>
</evidence>
<evidence type="ECO:0000256" key="3">
    <source>
        <dbReference type="ARBA" id="ARBA00022692"/>
    </source>
</evidence>
<organism evidence="12 13">
    <name type="scientific">Candida metapsilosis</name>
    <dbReference type="NCBI Taxonomy" id="273372"/>
    <lineage>
        <taxon>Eukaryota</taxon>
        <taxon>Fungi</taxon>
        <taxon>Dikarya</taxon>
        <taxon>Ascomycota</taxon>
        <taxon>Saccharomycotina</taxon>
        <taxon>Pichiomycetes</taxon>
        <taxon>Debaryomycetaceae</taxon>
        <taxon>Candida/Lodderomyces clade</taxon>
        <taxon>Candida</taxon>
    </lineage>
</organism>
<proteinExistence type="inferred from homology"/>
<evidence type="ECO:0000256" key="9">
    <source>
        <dbReference type="SAM" id="MobiDB-lite"/>
    </source>
</evidence>
<dbReference type="PANTHER" id="PTHR11003:SF342">
    <property type="entry name" value="OUTWARD-RECTIFIER POTASSIUM CHANNEL TOK1"/>
    <property type="match status" value="1"/>
</dbReference>
<feature type="transmembrane region" description="Helical" evidence="10">
    <location>
        <begin position="263"/>
        <end position="281"/>
    </location>
</feature>
<feature type="transmembrane region" description="Helical" evidence="10">
    <location>
        <begin position="102"/>
        <end position="132"/>
    </location>
</feature>
<feature type="transmembrane region" description="Helical" evidence="10">
    <location>
        <begin position="152"/>
        <end position="173"/>
    </location>
</feature>
<dbReference type="GeneID" id="93652134"/>
<keyword evidence="7 8" id="KW-0407">Ion channel</keyword>
<evidence type="ECO:0000256" key="4">
    <source>
        <dbReference type="ARBA" id="ARBA00022989"/>
    </source>
</evidence>
<dbReference type="PRINTS" id="PR01333">
    <property type="entry name" value="2POREKCHANEL"/>
</dbReference>
<keyword evidence="6 10" id="KW-0472">Membrane</keyword>
<evidence type="ECO:0000256" key="10">
    <source>
        <dbReference type="SAM" id="Phobius"/>
    </source>
</evidence>
<feature type="domain" description="Potassium channel" evidence="11">
    <location>
        <begin position="271"/>
        <end position="342"/>
    </location>
</feature>
<dbReference type="GO" id="GO:0022841">
    <property type="term" value="F:potassium ion leak channel activity"/>
    <property type="evidence" value="ECO:0007669"/>
    <property type="project" value="TreeGrafter"/>
</dbReference>
<evidence type="ECO:0000256" key="1">
    <source>
        <dbReference type="ARBA" id="ARBA00004141"/>
    </source>
</evidence>
<name>A0A8H7ZHK9_9ASCO</name>
<feature type="transmembrane region" description="Helical" evidence="10">
    <location>
        <begin position="221"/>
        <end position="243"/>
    </location>
</feature>
<accession>A0A8H7ZHK9</accession>
<dbReference type="OrthoDB" id="297496at2759"/>
<feature type="transmembrane region" description="Helical" evidence="10">
    <location>
        <begin position="185"/>
        <end position="209"/>
    </location>
</feature>
<dbReference type="SUPFAM" id="SSF81324">
    <property type="entry name" value="Voltage-gated potassium channels"/>
    <property type="match status" value="2"/>
</dbReference>
<evidence type="ECO:0000256" key="2">
    <source>
        <dbReference type="ARBA" id="ARBA00022448"/>
    </source>
</evidence>
<dbReference type="RefSeq" id="XP_067547903.1">
    <property type="nucleotide sequence ID" value="XM_067692478.1"/>
</dbReference>
<gene>
    <name evidence="12" type="ORF">I9W82_003505</name>
</gene>
<dbReference type="PANTHER" id="PTHR11003">
    <property type="entry name" value="POTASSIUM CHANNEL, SUBFAMILY K"/>
    <property type="match status" value="1"/>
</dbReference>
<dbReference type="GO" id="GO:0015271">
    <property type="term" value="F:outward rectifier potassium channel activity"/>
    <property type="evidence" value="ECO:0007669"/>
    <property type="project" value="TreeGrafter"/>
</dbReference>
<feature type="domain" description="Potassium channel" evidence="11">
    <location>
        <begin position="404"/>
        <end position="476"/>
    </location>
</feature>
<feature type="transmembrane region" description="Helical" evidence="10">
    <location>
        <begin position="452"/>
        <end position="473"/>
    </location>
</feature>
<feature type="transmembrane region" description="Helical" evidence="10">
    <location>
        <begin position="396"/>
        <end position="416"/>
    </location>
</feature>